<dbReference type="Pfam" id="PF03803">
    <property type="entry name" value="Scramblase"/>
    <property type="match status" value="1"/>
</dbReference>
<comment type="function">
    <text evidence="2">May mediate accelerated ATP-independent bidirectional transbilayer migration of phospholipids upon binding calcium ions that results in a loss of phospholipid asymmetry in the plasma membrane.</text>
</comment>
<dbReference type="EnsemblMetazoa" id="SMAR012872-RA">
    <property type="protein sequence ID" value="SMAR012872-PA"/>
    <property type="gene ID" value="SMAR012872"/>
</dbReference>
<name>T1JGA1_STRMM</name>
<organism evidence="3 4">
    <name type="scientific">Strigamia maritima</name>
    <name type="common">European centipede</name>
    <name type="synonym">Geophilus maritimus</name>
    <dbReference type="NCBI Taxonomy" id="126957"/>
    <lineage>
        <taxon>Eukaryota</taxon>
        <taxon>Metazoa</taxon>
        <taxon>Ecdysozoa</taxon>
        <taxon>Arthropoda</taxon>
        <taxon>Myriapoda</taxon>
        <taxon>Chilopoda</taxon>
        <taxon>Pleurostigmophora</taxon>
        <taxon>Geophilomorpha</taxon>
        <taxon>Linotaeniidae</taxon>
        <taxon>Strigamia</taxon>
    </lineage>
</organism>
<proteinExistence type="inferred from homology"/>
<evidence type="ECO:0000256" key="1">
    <source>
        <dbReference type="ARBA" id="ARBA00005350"/>
    </source>
</evidence>
<keyword evidence="2" id="KW-0449">Lipoprotein</keyword>
<protein>
    <recommendedName>
        <fullName evidence="2">Phospholipid scramblase</fullName>
    </recommendedName>
</protein>
<dbReference type="AlphaFoldDB" id="T1JGA1"/>
<evidence type="ECO:0000313" key="4">
    <source>
        <dbReference type="Proteomes" id="UP000014500"/>
    </source>
</evidence>
<dbReference type="GO" id="GO:0005886">
    <property type="term" value="C:plasma membrane"/>
    <property type="evidence" value="ECO:0007669"/>
    <property type="project" value="TreeGrafter"/>
</dbReference>
<accession>T1JGA1</accession>
<reference evidence="4" key="1">
    <citation type="submission" date="2011-05" db="EMBL/GenBank/DDBJ databases">
        <authorList>
            <person name="Richards S.R."/>
            <person name="Qu J."/>
            <person name="Jiang H."/>
            <person name="Jhangiani S.N."/>
            <person name="Agravi P."/>
            <person name="Goodspeed R."/>
            <person name="Gross S."/>
            <person name="Mandapat C."/>
            <person name="Jackson L."/>
            <person name="Mathew T."/>
            <person name="Pu L."/>
            <person name="Thornton R."/>
            <person name="Saada N."/>
            <person name="Wilczek-Boney K.B."/>
            <person name="Lee S."/>
            <person name="Kovar C."/>
            <person name="Wu Y."/>
            <person name="Scherer S.E."/>
            <person name="Worley K.C."/>
            <person name="Muzny D.M."/>
            <person name="Gibbs R."/>
        </authorList>
    </citation>
    <scope>NUCLEOTIDE SEQUENCE</scope>
    <source>
        <strain evidence="4">Brora</strain>
    </source>
</reference>
<dbReference type="eggNOG" id="KOG0621">
    <property type="taxonomic scope" value="Eukaryota"/>
</dbReference>
<dbReference type="HOGENOM" id="CLU_1226194_0_0_1"/>
<evidence type="ECO:0000313" key="3">
    <source>
        <dbReference type="EnsemblMetazoa" id="SMAR012872-PA"/>
    </source>
</evidence>
<dbReference type="GO" id="GO:0017128">
    <property type="term" value="F:phospholipid scramblase activity"/>
    <property type="evidence" value="ECO:0007669"/>
    <property type="project" value="InterPro"/>
</dbReference>
<keyword evidence="2" id="KW-0564">Palmitate</keyword>
<keyword evidence="4" id="KW-1185">Reference proteome</keyword>
<comment type="cofactor">
    <cofactor evidence="2">
        <name>Ca(2+)</name>
        <dbReference type="ChEBI" id="CHEBI:29108"/>
    </cofactor>
</comment>
<evidence type="ECO:0000256" key="2">
    <source>
        <dbReference type="RuleBase" id="RU363116"/>
    </source>
</evidence>
<dbReference type="PANTHER" id="PTHR23248:SF9">
    <property type="entry name" value="PHOSPHOLIPID SCRAMBLASE"/>
    <property type="match status" value="1"/>
</dbReference>
<dbReference type="Proteomes" id="UP000014500">
    <property type="component" value="Unassembled WGS sequence"/>
</dbReference>
<dbReference type="PANTHER" id="PTHR23248">
    <property type="entry name" value="PHOSPHOLIPID SCRAMBLASE-RELATED"/>
    <property type="match status" value="1"/>
</dbReference>
<dbReference type="EMBL" id="JH432198">
    <property type="status" value="NOT_ANNOTATED_CDS"/>
    <property type="molecule type" value="Genomic_DNA"/>
</dbReference>
<sequence>MSTGDGSIASRLRQNVSTDTKALFVRKIGFLRSDDHSRHMNSYLRPFHCEQEFTGRLIRGSTYTRVDLYAGRLIRGFNIRIIDQSGREVVHLFRPCRFGCCRLNELRVSAPVGKVIGYVYEKRTYCCPRASFTIANADRDTVFRIKGPSCCAGGCLGDWGEIDFKGLVYQIPWFGKYRYRYVKTRKVSTSNFCDHFIGVSSSGLINWASNERVDIPTASQLKGANN</sequence>
<dbReference type="InterPro" id="IPR005552">
    <property type="entry name" value="Scramblase"/>
</dbReference>
<comment type="similarity">
    <text evidence="1 2">Belongs to the phospholipid scramblase family.</text>
</comment>
<dbReference type="STRING" id="126957.T1JGA1"/>
<reference evidence="3" key="2">
    <citation type="submission" date="2015-02" db="UniProtKB">
        <authorList>
            <consortium name="EnsemblMetazoa"/>
        </authorList>
    </citation>
    <scope>IDENTIFICATION</scope>
</reference>
<keyword evidence="2" id="KW-0106">Calcium</keyword>